<gene>
    <name evidence="4" type="primary">minE</name>
    <name evidence="5" type="ORF">EV700_2117</name>
</gene>
<evidence type="ECO:0000256" key="1">
    <source>
        <dbReference type="ARBA" id="ARBA00008168"/>
    </source>
</evidence>
<dbReference type="GO" id="GO:0032955">
    <property type="term" value="P:regulation of division septum assembly"/>
    <property type="evidence" value="ECO:0007669"/>
    <property type="project" value="InterPro"/>
</dbReference>
<proteinExistence type="inferred from homology"/>
<evidence type="ECO:0000256" key="4">
    <source>
        <dbReference type="HAMAP-Rule" id="MF_00262"/>
    </source>
</evidence>
<dbReference type="AlphaFoldDB" id="A0A4Q7Z4T8"/>
<sequence length="93" mass="10454">MAWFDSLFGTDKKNTASKAKERLMVVVATQRGDRDSSGASYLPKLREEILAVVRKYIQVPDSAVDIKQQKKDGMEVLEMDITLPDENGIQPKL</sequence>
<dbReference type="Pfam" id="PF03776">
    <property type="entry name" value="MinE"/>
    <property type="match status" value="1"/>
</dbReference>
<keyword evidence="4" id="KW-0131">Cell cycle</keyword>
<evidence type="ECO:0000256" key="3">
    <source>
        <dbReference type="ARBA" id="ARBA00025265"/>
    </source>
</evidence>
<comment type="function">
    <text evidence="3 4">Prevents the cell division inhibition by proteins MinC and MinD at internal division sites while permitting inhibition at polar sites. This ensures cell division at the proper site by restricting the formation of a division septum at the midpoint of the long axis of the cell.</text>
</comment>
<dbReference type="GO" id="GO:0051301">
    <property type="term" value="P:cell division"/>
    <property type="evidence" value="ECO:0007669"/>
    <property type="project" value="UniProtKB-KW"/>
</dbReference>
<name>A0A4Q7Z4T8_9GAMM</name>
<dbReference type="RefSeq" id="WP_130413489.1">
    <property type="nucleotide sequence ID" value="NZ_SHKX01000012.1"/>
</dbReference>
<dbReference type="Gene3D" id="3.30.1070.10">
    <property type="entry name" value="Cell division topological specificity factor MinE"/>
    <property type="match status" value="1"/>
</dbReference>
<dbReference type="EMBL" id="SHKX01000012">
    <property type="protein sequence ID" value="RZU45298.1"/>
    <property type="molecule type" value="Genomic_DNA"/>
</dbReference>
<dbReference type="InterPro" id="IPR005527">
    <property type="entry name" value="MinE"/>
</dbReference>
<dbReference type="InterPro" id="IPR036707">
    <property type="entry name" value="MinE_sf"/>
</dbReference>
<keyword evidence="6" id="KW-1185">Reference proteome</keyword>
<comment type="similarity">
    <text evidence="1 4">Belongs to the MinE family.</text>
</comment>
<dbReference type="HAMAP" id="MF_00262">
    <property type="entry name" value="MinE"/>
    <property type="match status" value="1"/>
</dbReference>
<reference evidence="5 6" key="1">
    <citation type="submission" date="2019-02" db="EMBL/GenBank/DDBJ databases">
        <title>Genomic Encyclopedia of Type Strains, Phase IV (KMG-IV): sequencing the most valuable type-strain genomes for metagenomic binning, comparative biology and taxonomic classification.</title>
        <authorList>
            <person name="Goeker M."/>
        </authorList>
    </citation>
    <scope>NUCLEOTIDE SEQUENCE [LARGE SCALE GENOMIC DNA]</scope>
    <source>
        <strain evidence="5 6">DSM 105135</strain>
    </source>
</reference>
<dbReference type="NCBIfam" id="NF001422">
    <property type="entry name" value="PRK00296.1"/>
    <property type="match status" value="1"/>
</dbReference>
<evidence type="ECO:0000256" key="2">
    <source>
        <dbReference type="ARBA" id="ARBA00020112"/>
    </source>
</evidence>
<protein>
    <recommendedName>
        <fullName evidence="2 4">Cell division topological specificity factor</fullName>
    </recommendedName>
</protein>
<organism evidence="5 6">
    <name type="scientific">Fluviicoccus keumensis</name>
    <dbReference type="NCBI Taxonomy" id="1435465"/>
    <lineage>
        <taxon>Bacteria</taxon>
        <taxon>Pseudomonadati</taxon>
        <taxon>Pseudomonadota</taxon>
        <taxon>Gammaproteobacteria</taxon>
        <taxon>Moraxellales</taxon>
        <taxon>Moraxellaceae</taxon>
        <taxon>Fluviicoccus</taxon>
    </lineage>
</organism>
<comment type="caution">
    <text evidence="5">The sequence shown here is derived from an EMBL/GenBank/DDBJ whole genome shotgun (WGS) entry which is preliminary data.</text>
</comment>
<dbReference type="NCBIfam" id="TIGR01215">
    <property type="entry name" value="minE"/>
    <property type="match status" value="1"/>
</dbReference>
<accession>A0A4Q7Z4T8</accession>
<dbReference type="SUPFAM" id="SSF55229">
    <property type="entry name" value="Cell division protein MinE topological specificity domain"/>
    <property type="match status" value="1"/>
</dbReference>
<evidence type="ECO:0000313" key="5">
    <source>
        <dbReference type="EMBL" id="RZU45298.1"/>
    </source>
</evidence>
<evidence type="ECO:0000313" key="6">
    <source>
        <dbReference type="Proteomes" id="UP000292423"/>
    </source>
</evidence>
<keyword evidence="4 5" id="KW-0132">Cell division</keyword>
<dbReference type="Proteomes" id="UP000292423">
    <property type="component" value="Unassembled WGS sequence"/>
</dbReference>
<dbReference type="OrthoDB" id="9802655at2"/>